<proteinExistence type="predicted"/>
<feature type="region of interest" description="Disordered" evidence="1">
    <location>
        <begin position="474"/>
        <end position="497"/>
    </location>
</feature>
<reference evidence="2" key="1">
    <citation type="submission" date="2020-04" db="EMBL/GenBank/DDBJ databases">
        <authorList>
            <person name="Chiriac C."/>
            <person name="Salcher M."/>
            <person name="Ghai R."/>
            <person name="Kavagutti S V."/>
        </authorList>
    </citation>
    <scope>NUCLEOTIDE SEQUENCE</scope>
</reference>
<sequence length="536" mass="60391">MLSLEQLKQTNPAYRANVRLWDYLGRSAAGGVEYRNAGYLRKYLGEDQSPGNQYIQRLLNTPLDNHVASVISVYRSQLFRVSPERKLGLAGEYYSADDFVEDCDLDETDLNDFMRDVNDTLMTYGSVWVCVDKPVYRATTRADELALGIRPYVTMYNPLQVMDWSYERAPNGRYELTYVKIREAILDTHDVIRVWTPDVVYEYHVERSSYAQINTSGNDIGTMPVDTMMIEYGKIIKTIEYVNPLGAVPVFSATIGSRLVRGVGTTPEIEAVSDIQRAIYNLCSELEQSIRINSHPSLVKTADTQAAAGAGSIINMPENLSGDLKPFLLQPSTSTVDSILSAIDNYVASIDRLTNLSSVRGAKTMSGIAMETEQQTLNAKLNDMAATLERVEYKIWRLFFAWNQVETPEDFEISYMKEFNIRDKDREIDRLIKAMAIVPNPLYQAEAMKEIVGLTLEDDELIEAIQQSMVVTADPDPTRGAMTPGETHDSAGEEEEEYVPHVEQMIRDGYTTAEILAMHPEIDADVVDELRHSIES</sequence>
<dbReference type="EMBL" id="LR796620">
    <property type="protein sequence ID" value="CAB4154610.1"/>
    <property type="molecule type" value="Genomic_DNA"/>
</dbReference>
<name>A0A6J5N526_9CAUD</name>
<evidence type="ECO:0008006" key="3">
    <source>
        <dbReference type="Google" id="ProtNLM"/>
    </source>
</evidence>
<protein>
    <recommendedName>
        <fullName evidence="3">Portal protein</fullName>
    </recommendedName>
</protein>
<evidence type="ECO:0000313" key="2">
    <source>
        <dbReference type="EMBL" id="CAB4154610.1"/>
    </source>
</evidence>
<gene>
    <name evidence="2" type="ORF">UFOVP642_17</name>
</gene>
<evidence type="ECO:0000256" key="1">
    <source>
        <dbReference type="SAM" id="MobiDB-lite"/>
    </source>
</evidence>
<accession>A0A6J5N526</accession>
<organism evidence="2">
    <name type="scientific">uncultured Caudovirales phage</name>
    <dbReference type="NCBI Taxonomy" id="2100421"/>
    <lineage>
        <taxon>Viruses</taxon>
        <taxon>Duplodnaviria</taxon>
        <taxon>Heunggongvirae</taxon>
        <taxon>Uroviricota</taxon>
        <taxon>Caudoviricetes</taxon>
        <taxon>Peduoviridae</taxon>
        <taxon>Maltschvirus</taxon>
        <taxon>Maltschvirus maltsch</taxon>
    </lineage>
</organism>